<dbReference type="Pfam" id="PF02636">
    <property type="entry name" value="Methyltransf_28"/>
    <property type="match status" value="1"/>
</dbReference>
<dbReference type="RefSeq" id="WP_108674138.1">
    <property type="nucleotide sequence ID" value="NZ_CP025628.1"/>
</dbReference>
<evidence type="ECO:0000256" key="1">
    <source>
        <dbReference type="ARBA" id="ARBA00022603"/>
    </source>
</evidence>
<protein>
    <recommendedName>
        <fullName evidence="5">SAM-dependent methyltransferase</fullName>
    </recommendedName>
</protein>
<evidence type="ECO:0000256" key="2">
    <source>
        <dbReference type="ARBA" id="ARBA00022679"/>
    </source>
</evidence>
<dbReference type="EMBL" id="CP025628">
    <property type="protein sequence ID" value="AWD32745.1"/>
    <property type="molecule type" value="Genomic_DNA"/>
</dbReference>
<reference evidence="3 4" key="1">
    <citation type="journal article" date="2018" name="Parasitology">
        <title>The reduced genome of Candidatus Kinetoplastibacterium sorsogonicusi, the endosymbiont of Kentomonas sorsogonicus (Trypanosomatidae): loss of the haem-synthesis pathway.</title>
        <authorList>
            <person name="Silva F.M."/>
            <person name="Kostygov A.Y."/>
            <person name="Spodareva V.V."/>
            <person name="Butenko A."/>
            <person name="Tossou R."/>
            <person name="Lukes J."/>
            <person name="Yurchenko V."/>
            <person name="Alves J.M.P."/>
        </authorList>
    </citation>
    <scope>NUCLEOTIDE SEQUENCE [LARGE SCALE GENOMIC DNA]</scope>
    <source>
        <strain evidence="3 4">MF-08</strain>
    </source>
</reference>
<dbReference type="InterPro" id="IPR003788">
    <property type="entry name" value="NDUFAF7"/>
</dbReference>
<evidence type="ECO:0000313" key="4">
    <source>
        <dbReference type="Proteomes" id="UP000266796"/>
    </source>
</evidence>
<keyword evidence="2" id="KW-0808">Transferase</keyword>
<keyword evidence="1" id="KW-0489">Methyltransferase</keyword>
<sequence>MHYKNLNSNLEANLSYLSLLDEDAKLHIDKFSKYLQKYIKSKNYFISFEEWMDKVLYTPNLGYYDSKNLRIHNYLNDKNYLSDYITAPEIDNIFAQTLSIQIEQILQECKTFNILEIGAGNGSLAYEIIKFFQNKNILVRYFIIDISNSLIKQQKKLLNNFSNQIEWLINPPKDFVGCVIANELLDAMPISIFKSSNNNIMQLGVTLNNEEEFIWAEEKVNIKLSQKIQKRLSPINQYIYEINFRAENWIKNIVKWLRKGVVILIDYGFPRKEYYHPERLNGTLMCHIKHYAHTNPLIAPGEQDITAHIDFTAIAENAISTNLQIMGYTTQSHFLINSGILNILSKTDINDHKLYLKKTNAVKKFLSETDMGELFKVIAIGKDIELDLIGFANGNRKYSLF</sequence>
<evidence type="ECO:0000313" key="3">
    <source>
        <dbReference type="EMBL" id="AWD32745.1"/>
    </source>
</evidence>
<dbReference type="PANTHER" id="PTHR12049:SF7">
    <property type="entry name" value="PROTEIN ARGININE METHYLTRANSFERASE NDUFAF7, MITOCHONDRIAL"/>
    <property type="match status" value="1"/>
</dbReference>
<accession>A0A3Q8F414</accession>
<organism evidence="3 4">
    <name type="scientific">Candidatus Kinetoplastidibacterium kentomonadis</name>
    <dbReference type="NCBI Taxonomy" id="1576550"/>
    <lineage>
        <taxon>Bacteria</taxon>
        <taxon>Pseudomonadati</taxon>
        <taxon>Pseudomonadota</taxon>
        <taxon>Betaproteobacteria</taxon>
        <taxon>Candidatus Kinetoplastidibacterium</taxon>
    </lineage>
</organism>
<evidence type="ECO:0008006" key="5">
    <source>
        <dbReference type="Google" id="ProtNLM"/>
    </source>
</evidence>
<dbReference type="PANTHER" id="PTHR12049">
    <property type="entry name" value="PROTEIN ARGININE METHYLTRANSFERASE NDUFAF7, MITOCHONDRIAL"/>
    <property type="match status" value="1"/>
</dbReference>
<dbReference type="Gene3D" id="3.40.50.12710">
    <property type="match status" value="1"/>
</dbReference>
<dbReference type="GO" id="GO:0035243">
    <property type="term" value="F:protein-arginine omega-N symmetric methyltransferase activity"/>
    <property type="evidence" value="ECO:0007669"/>
    <property type="project" value="TreeGrafter"/>
</dbReference>
<dbReference type="KEGG" id="kso:CKSOR_00644"/>
<dbReference type="InterPro" id="IPR029063">
    <property type="entry name" value="SAM-dependent_MTases_sf"/>
</dbReference>
<dbReference type="Proteomes" id="UP000266796">
    <property type="component" value="Chromosome"/>
</dbReference>
<dbReference type="SUPFAM" id="SSF53335">
    <property type="entry name" value="S-adenosyl-L-methionine-dependent methyltransferases"/>
    <property type="match status" value="1"/>
</dbReference>
<dbReference type="OrthoDB" id="9794208at2"/>
<keyword evidence="4" id="KW-1185">Reference proteome</keyword>
<name>A0A3Q8F414_9PROT</name>
<dbReference type="InterPro" id="IPR038375">
    <property type="entry name" value="NDUFAF7_sf"/>
</dbReference>
<dbReference type="AlphaFoldDB" id="A0A3Q8F414"/>
<gene>
    <name evidence="3" type="ORF">CKSOR_00644</name>
</gene>
<dbReference type="GO" id="GO:0032259">
    <property type="term" value="P:methylation"/>
    <property type="evidence" value="ECO:0007669"/>
    <property type="project" value="UniProtKB-KW"/>
</dbReference>
<proteinExistence type="predicted"/>